<dbReference type="PANTHER" id="PTHR12758">
    <property type="entry name" value="APOPTOSIS INHIBITOR 5-RELATED"/>
    <property type="match status" value="1"/>
</dbReference>
<organism evidence="4 5">
    <name type="scientific">Priapulus caudatus</name>
    <name type="common">Priapulid worm</name>
    <dbReference type="NCBI Taxonomy" id="37621"/>
    <lineage>
        <taxon>Eukaryota</taxon>
        <taxon>Metazoa</taxon>
        <taxon>Ecdysozoa</taxon>
        <taxon>Scalidophora</taxon>
        <taxon>Priapulida</taxon>
        <taxon>Priapulimorpha</taxon>
        <taxon>Priapulimorphida</taxon>
        <taxon>Priapulidae</taxon>
        <taxon>Priapulus</taxon>
    </lineage>
</organism>
<dbReference type="PANTHER" id="PTHR12758:SF19">
    <property type="entry name" value="APOPTOSIS INHIBITOR 5"/>
    <property type="match status" value="1"/>
</dbReference>
<evidence type="ECO:0000313" key="5">
    <source>
        <dbReference type="RefSeq" id="XP_014676482.1"/>
    </source>
</evidence>
<feature type="region of interest" description="Disordered" evidence="3">
    <location>
        <begin position="565"/>
        <end position="604"/>
    </location>
</feature>
<evidence type="ECO:0000256" key="2">
    <source>
        <dbReference type="ARBA" id="ARBA00022703"/>
    </source>
</evidence>
<accession>A0ABM1EWB1</accession>
<dbReference type="InterPro" id="IPR008383">
    <property type="entry name" value="API5"/>
</dbReference>
<dbReference type="Pfam" id="PF05918">
    <property type="entry name" value="API5"/>
    <property type="match status" value="2"/>
</dbReference>
<reference evidence="5" key="1">
    <citation type="submission" date="2025-08" db="UniProtKB">
        <authorList>
            <consortium name="RefSeq"/>
        </authorList>
    </citation>
    <scope>IDENTIFICATION</scope>
</reference>
<proteinExistence type="inferred from homology"/>
<feature type="compositionally biased region" description="Basic and acidic residues" evidence="3">
    <location>
        <begin position="251"/>
        <end position="279"/>
    </location>
</feature>
<dbReference type="Proteomes" id="UP000695022">
    <property type="component" value="Unplaced"/>
</dbReference>
<sequence length="618" mass="68768">MPTVEDLYKTFGILAEAKDKVGEHQEEYLRILEAARGGPNEKRLASQFIARFFRHFPDLATRALDAQIDLCEDDDVAIRKQAIKDLPKLCKDNVAHLPKIADVLAQLLQSEDATELGVVQASLMSLFEIDAKGTLAADSSPRKCRPARNCARKERIVSGHTACGHCRDDVAQRRQSKHDRRGRQEGARKVFEIEMRWEREAADGGGENAKKETPSEGGRKLNFCLRTECLNERSHQLGLPQTPQSSSTRQRKNDSKDFQSQVSRDRYQVSRPRSRDRFPWSRSRVSGLEDAIDYDSDYSDRTRAAPDSRTRVETGPAVLLAQKEFRVTLRLQKKLCMERQKNAHSTAFVSYMCAQVLPSLASVGVGGDGSDMQLELLKLLADMAAFAPDVTEPAVKLGAVYARLVEYLDLPPEAAAGGGGSENGENETPSEAERKLNFSYAECLMHTFHQLGSQHPEFLTANEERLKDFRVRLQYFAQGVQGYIKKLREALHGKAGEALKSDENKLKVLALKMTTNINTLIKDLFHNPPSYKNTITLSWKPTQRAAAAADVKLVATGTKRTPITFDSGDTPAKKSTTTVAKEDRKIYAPPSGKFSDKAGSYQPGKAETSRCAFVEAFV</sequence>
<feature type="compositionally biased region" description="Polar residues" evidence="3">
    <location>
        <begin position="239"/>
        <end position="248"/>
    </location>
</feature>
<dbReference type="InterPro" id="IPR016024">
    <property type="entry name" value="ARM-type_fold"/>
</dbReference>
<evidence type="ECO:0000256" key="1">
    <source>
        <dbReference type="ARBA" id="ARBA00009515"/>
    </source>
</evidence>
<dbReference type="RefSeq" id="XP_014676482.1">
    <property type="nucleotide sequence ID" value="XM_014820996.1"/>
</dbReference>
<dbReference type="GeneID" id="106816394"/>
<keyword evidence="2" id="KW-0053">Apoptosis</keyword>
<keyword evidence="4" id="KW-1185">Reference proteome</keyword>
<comment type="similarity">
    <text evidence="1">Belongs to the API5 family.</text>
</comment>
<dbReference type="SUPFAM" id="SSF48371">
    <property type="entry name" value="ARM repeat"/>
    <property type="match status" value="1"/>
</dbReference>
<protein>
    <submittedName>
        <fullName evidence="5">Apoptosis inhibitor 5-like</fullName>
    </submittedName>
</protein>
<feature type="region of interest" description="Disordered" evidence="3">
    <location>
        <begin position="234"/>
        <end position="279"/>
    </location>
</feature>
<gene>
    <name evidence="5" type="primary">LOC106816394</name>
</gene>
<evidence type="ECO:0000313" key="4">
    <source>
        <dbReference type="Proteomes" id="UP000695022"/>
    </source>
</evidence>
<name>A0ABM1EWB1_PRICU</name>
<evidence type="ECO:0000256" key="3">
    <source>
        <dbReference type="SAM" id="MobiDB-lite"/>
    </source>
</evidence>